<keyword evidence="1" id="KW-0812">Transmembrane</keyword>
<dbReference type="AlphaFoldDB" id="A0A317EZP9"/>
<protein>
    <recommendedName>
        <fullName evidence="4">Glycerophosphoryl diester phosphodiesterase membrane domain-containing protein</fullName>
    </recommendedName>
</protein>
<evidence type="ECO:0000313" key="2">
    <source>
        <dbReference type="EMBL" id="PWS32460.1"/>
    </source>
</evidence>
<accession>A0A317EZP9</accession>
<dbReference type="OrthoDB" id="1049480at2"/>
<feature type="transmembrane region" description="Helical" evidence="1">
    <location>
        <begin position="194"/>
        <end position="227"/>
    </location>
</feature>
<gene>
    <name evidence="2" type="ORF">DF947_05075</name>
</gene>
<feature type="transmembrane region" description="Helical" evidence="1">
    <location>
        <begin position="34"/>
        <end position="55"/>
    </location>
</feature>
<sequence>MAEKIEFRKLREFGEIIGDTFLFLRQNFKPLMKAFIYLCGIFMLGGILTSIMAQIEMGGMQQNFRDSSNFSDGTVWAKISKFAIQYLLMIVLMILSYTSIYVTVLSYISLYIQKGNVAPSIEEVWSYFKFYFLRMLGSGIVMSLFLGLCFLCCFIPGVYVFPAVSIFYPIMIIENASLGYSFDRSFKLLKNEWWSTAGVILIIFIITYACTMFVQLPATIIAMVSAFTHAEQPITKTYAIVTSISQYISQVFLIIPIVCATLIYFNLVERKESAGLMDRIDGLGKAPEQFNSTPEEY</sequence>
<dbReference type="RefSeq" id="WP_109928634.1">
    <property type="nucleotide sequence ID" value="NZ_QGNY01000002.1"/>
</dbReference>
<evidence type="ECO:0008006" key="4">
    <source>
        <dbReference type="Google" id="ProtNLM"/>
    </source>
</evidence>
<keyword evidence="3" id="KW-1185">Reference proteome</keyword>
<dbReference type="Proteomes" id="UP000245391">
    <property type="component" value="Unassembled WGS sequence"/>
</dbReference>
<dbReference type="EMBL" id="QGNY01000002">
    <property type="protein sequence ID" value="PWS32460.1"/>
    <property type="molecule type" value="Genomic_DNA"/>
</dbReference>
<feature type="transmembrane region" description="Helical" evidence="1">
    <location>
        <begin position="131"/>
        <end position="159"/>
    </location>
</feature>
<evidence type="ECO:0000256" key="1">
    <source>
        <dbReference type="SAM" id="Phobius"/>
    </source>
</evidence>
<keyword evidence="1" id="KW-1133">Transmembrane helix</keyword>
<reference evidence="3" key="1">
    <citation type="submission" date="2018-05" db="EMBL/GenBank/DDBJ databases">
        <title>Pedobacter paludis sp. nov., isolated from wetland soil.</title>
        <authorList>
            <person name="Zhang Y."/>
        </authorList>
    </citation>
    <scope>NUCLEOTIDE SEQUENCE [LARGE SCALE GENOMIC DNA]</scope>
    <source>
        <strain evidence="3">R-8</strain>
    </source>
</reference>
<feature type="transmembrane region" description="Helical" evidence="1">
    <location>
        <begin position="165"/>
        <end position="182"/>
    </location>
</feature>
<feature type="transmembrane region" description="Helical" evidence="1">
    <location>
        <begin position="86"/>
        <end position="110"/>
    </location>
</feature>
<feature type="transmembrane region" description="Helical" evidence="1">
    <location>
        <begin position="247"/>
        <end position="267"/>
    </location>
</feature>
<proteinExistence type="predicted"/>
<organism evidence="2 3">
    <name type="scientific">Pedobacter paludis</name>
    <dbReference type="NCBI Taxonomy" id="2203212"/>
    <lineage>
        <taxon>Bacteria</taxon>
        <taxon>Pseudomonadati</taxon>
        <taxon>Bacteroidota</taxon>
        <taxon>Sphingobacteriia</taxon>
        <taxon>Sphingobacteriales</taxon>
        <taxon>Sphingobacteriaceae</taxon>
        <taxon>Pedobacter</taxon>
    </lineage>
</organism>
<name>A0A317EZP9_9SPHI</name>
<keyword evidence="1" id="KW-0472">Membrane</keyword>
<comment type="caution">
    <text evidence="2">The sequence shown here is derived from an EMBL/GenBank/DDBJ whole genome shotgun (WGS) entry which is preliminary data.</text>
</comment>
<evidence type="ECO:0000313" key="3">
    <source>
        <dbReference type="Proteomes" id="UP000245391"/>
    </source>
</evidence>